<dbReference type="Pfam" id="PF00847">
    <property type="entry name" value="AP2"/>
    <property type="match status" value="1"/>
</dbReference>
<dbReference type="PANTHER" id="PTHR32467:SF241">
    <property type="entry name" value="OS01G0899800 PROTEIN"/>
    <property type="match status" value="1"/>
</dbReference>
<dbReference type="GO" id="GO:0005634">
    <property type="term" value="C:nucleus"/>
    <property type="evidence" value="ECO:0007669"/>
    <property type="project" value="UniProtKB-SubCell"/>
</dbReference>
<evidence type="ECO:0000256" key="2">
    <source>
        <dbReference type="ARBA" id="ARBA00023015"/>
    </source>
</evidence>
<feature type="domain" description="AP2/ERF" evidence="8">
    <location>
        <begin position="131"/>
        <end position="182"/>
    </location>
</feature>
<dbReference type="CDD" id="cd00018">
    <property type="entry name" value="AP2"/>
    <property type="match status" value="1"/>
</dbReference>
<evidence type="ECO:0000259" key="8">
    <source>
        <dbReference type="PROSITE" id="PS51032"/>
    </source>
</evidence>
<keyword evidence="7" id="KW-1133">Transmembrane helix</keyword>
<comment type="subcellular location">
    <subcellularLocation>
        <location evidence="1">Nucleus</location>
    </subcellularLocation>
</comment>
<evidence type="ECO:0000313" key="10">
    <source>
        <dbReference type="Proteomes" id="UP001457282"/>
    </source>
</evidence>
<protein>
    <recommendedName>
        <fullName evidence="8">AP2/ERF domain-containing protein</fullName>
    </recommendedName>
</protein>
<dbReference type="InterPro" id="IPR001471">
    <property type="entry name" value="AP2/ERF_dom"/>
</dbReference>
<dbReference type="EMBL" id="JBEDUW010000006">
    <property type="protein sequence ID" value="KAK9921794.1"/>
    <property type="molecule type" value="Genomic_DNA"/>
</dbReference>
<proteinExistence type="predicted"/>
<feature type="transmembrane region" description="Helical" evidence="7">
    <location>
        <begin position="215"/>
        <end position="233"/>
    </location>
</feature>
<reference evidence="9 10" key="1">
    <citation type="journal article" date="2023" name="G3 (Bethesda)">
        <title>A chromosome-length genome assembly and annotation of blackberry (Rubus argutus, cv. 'Hillquist').</title>
        <authorList>
            <person name="Bruna T."/>
            <person name="Aryal R."/>
            <person name="Dudchenko O."/>
            <person name="Sargent D.J."/>
            <person name="Mead D."/>
            <person name="Buti M."/>
            <person name="Cavallini A."/>
            <person name="Hytonen T."/>
            <person name="Andres J."/>
            <person name="Pham M."/>
            <person name="Weisz D."/>
            <person name="Mascagni F."/>
            <person name="Usai G."/>
            <person name="Natali L."/>
            <person name="Bassil N."/>
            <person name="Fernandez G.E."/>
            <person name="Lomsadze A."/>
            <person name="Armour M."/>
            <person name="Olukolu B."/>
            <person name="Poorten T."/>
            <person name="Britton C."/>
            <person name="Davik J."/>
            <person name="Ashrafi H."/>
            <person name="Aiden E.L."/>
            <person name="Borodovsky M."/>
            <person name="Worthington M."/>
        </authorList>
    </citation>
    <scope>NUCLEOTIDE SEQUENCE [LARGE SCALE GENOMIC DNA]</scope>
    <source>
        <strain evidence="9">PI 553951</strain>
    </source>
</reference>
<organism evidence="9 10">
    <name type="scientific">Rubus argutus</name>
    <name type="common">Southern blackberry</name>
    <dbReference type="NCBI Taxonomy" id="59490"/>
    <lineage>
        <taxon>Eukaryota</taxon>
        <taxon>Viridiplantae</taxon>
        <taxon>Streptophyta</taxon>
        <taxon>Embryophyta</taxon>
        <taxon>Tracheophyta</taxon>
        <taxon>Spermatophyta</taxon>
        <taxon>Magnoliopsida</taxon>
        <taxon>eudicotyledons</taxon>
        <taxon>Gunneridae</taxon>
        <taxon>Pentapetalae</taxon>
        <taxon>rosids</taxon>
        <taxon>fabids</taxon>
        <taxon>Rosales</taxon>
        <taxon>Rosaceae</taxon>
        <taxon>Rosoideae</taxon>
        <taxon>Rosoideae incertae sedis</taxon>
        <taxon>Rubus</taxon>
    </lineage>
</organism>
<dbReference type="GO" id="GO:0003677">
    <property type="term" value="F:DNA binding"/>
    <property type="evidence" value="ECO:0007669"/>
    <property type="project" value="UniProtKB-KW"/>
</dbReference>
<feature type="domain" description="AP2/ERF" evidence="8">
    <location>
        <begin position="251"/>
        <end position="309"/>
    </location>
</feature>
<keyword evidence="4" id="KW-0804">Transcription</keyword>
<dbReference type="PANTHER" id="PTHR32467">
    <property type="entry name" value="AP2-LIKE ETHYLENE-RESPONSIVE TRANSCRIPTION FACTOR"/>
    <property type="match status" value="1"/>
</dbReference>
<dbReference type="Gene3D" id="3.30.730.10">
    <property type="entry name" value="AP2/ERF domain"/>
    <property type="match status" value="2"/>
</dbReference>
<keyword evidence="3" id="KW-0238">DNA-binding</keyword>
<evidence type="ECO:0000256" key="5">
    <source>
        <dbReference type="ARBA" id="ARBA00023242"/>
    </source>
</evidence>
<keyword evidence="5" id="KW-0539">Nucleus</keyword>
<keyword evidence="2" id="KW-0805">Transcription regulation</keyword>
<dbReference type="SUPFAM" id="SSF54171">
    <property type="entry name" value="DNA-binding domain"/>
    <property type="match status" value="2"/>
</dbReference>
<evidence type="ECO:0000256" key="4">
    <source>
        <dbReference type="ARBA" id="ARBA00023163"/>
    </source>
</evidence>
<dbReference type="PROSITE" id="PS51032">
    <property type="entry name" value="AP2_ERF"/>
    <property type="match status" value="2"/>
</dbReference>
<name>A0AAW1WEA5_RUBAR</name>
<feature type="compositionally biased region" description="Basic residues" evidence="6">
    <location>
        <begin position="74"/>
        <end position="84"/>
    </location>
</feature>
<accession>A0AAW1WEA5</accession>
<dbReference type="SMART" id="SM00380">
    <property type="entry name" value="AP2"/>
    <property type="match status" value="2"/>
</dbReference>
<dbReference type="Proteomes" id="UP001457282">
    <property type="component" value="Unassembled WGS sequence"/>
</dbReference>
<evidence type="ECO:0000256" key="1">
    <source>
        <dbReference type="ARBA" id="ARBA00004123"/>
    </source>
</evidence>
<sequence>MNSDSARFPYSNEFNYNTFPFANYPFSSPLPLGSDEGLITGVNNSTFGGNQISHNFMNLRENASGSGSKSAEVKRKRRPTKICKRTFGEKRDNSINQEKNSTGSGTNSIEVQSKRPTTKRCRIASGQRSYRYRGVTRYPGHFEAFLWDNSDPQAKAKTEQAARAHDLAALKYWGDSTPLNFQVSDYMKKLEDMQAYTKKDYMLHIRRLNAKVGPINIYNFVLILGYFLMLRYVKLVKFQKPWLVFPRGISKYRGVSRYGENTRWQSRLGKGKDKRGLYVGTFDTEEEAARAYDIAVIKFRGRRTVTNFDLSHYDVEGIL</sequence>
<feature type="compositionally biased region" description="Polar residues" evidence="6">
    <location>
        <begin position="94"/>
        <end position="115"/>
    </location>
</feature>
<evidence type="ECO:0000256" key="7">
    <source>
        <dbReference type="SAM" id="Phobius"/>
    </source>
</evidence>
<feature type="compositionally biased region" description="Polar residues" evidence="6">
    <location>
        <begin position="60"/>
        <end position="69"/>
    </location>
</feature>
<dbReference type="InterPro" id="IPR036955">
    <property type="entry name" value="AP2/ERF_dom_sf"/>
</dbReference>
<dbReference type="GO" id="GO:0003700">
    <property type="term" value="F:DNA-binding transcription factor activity"/>
    <property type="evidence" value="ECO:0007669"/>
    <property type="project" value="InterPro"/>
</dbReference>
<dbReference type="InterPro" id="IPR016177">
    <property type="entry name" value="DNA-bd_dom_sf"/>
</dbReference>
<keyword evidence="7" id="KW-0812">Transmembrane</keyword>
<evidence type="ECO:0000256" key="3">
    <source>
        <dbReference type="ARBA" id="ARBA00023125"/>
    </source>
</evidence>
<keyword evidence="10" id="KW-1185">Reference proteome</keyword>
<dbReference type="AlphaFoldDB" id="A0AAW1WEA5"/>
<keyword evidence="7" id="KW-0472">Membrane</keyword>
<evidence type="ECO:0000256" key="6">
    <source>
        <dbReference type="SAM" id="MobiDB-lite"/>
    </source>
</evidence>
<comment type="caution">
    <text evidence="9">The sequence shown here is derived from an EMBL/GenBank/DDBJ whole genome shotgun (WGS) entry which is preliminary data.</text>
</comment>
<feature type="region of interest" description="Disordered" evidence="6">
    <location>
        <begin position="60"/>
        <end position="120"/>
    </location>
</feature>
<evidence type="ECO:0000313" key="9">
    <source>
        <dbReference type="EMBL" id="KAK9921794.1"/>
    </source>
</evidence>
<gene>
    <name evidence="9" type="ORF">M0R45_030290</name>
</gene>